<accession>S3URA2</accession>
<dbReference type="OrthoDB" id="344843at2"/>
<dbReference type="Pfam" id="PF04773">
    <property type="entry name" value="FecR"/>
    <property type="match status" value="1"/>
</dbReference>
<evidence type="ECO:0000313" key="4">
    <source>
        <dbReference type="Proteomes" id="UP000014540"/>
    </source>
</evidence>
<dbReference type="EMBL" id="AKWZ02000010">
    <property type="protein sequence ID" value="EPG72926.1"/>
    <property type="molecule type" value="Genomic_DNA"/>
</dbReference>
<protein>
    <submittedName>
        <fullName evidence="3">Sigma factor regulatory protein, FecR/PupR family</fullName>
    </submittedName>
</protein>
<evidence type="ECO:0000313" key="3">
    <source>
        <dbReference type="EMBL" id="EPG72926.1"/>
    </source>
</evidence>
<comment type="caution">
    <text evidence="3">The sequence shown here is derived from an EMBL/GenBank/DDBJ whole genome shotgun (WGS) entry which is preliminary data.</text>
</comment>
<reference evidence="3" key="1">
    <citation type="submission" date="2013-04" db="EMBL/GenBank/DDBJ databases">
        <authorList>
            <person name="Harkins D.M."/>
            <person name="Durkin A.S."/>
            <person name="Selengut J.D."/>
            <person name="Sanka R."/>
            <person name="DePew J."/>
            <person name="Purushe J."/>
            <person name="Ahmed A."/>
            <person name="van der Linden H."/>
            <person name="Goris M.G.A."/>
            <person name="Hartskeerl R.A."/>
            <person name="Vinetz J.M."/>
            <person name="Sutton G.G."/>
            <person name="Nelson W.C."/>
            <person name="Fouts D.E."/>
        </authorList>
    </citation>
    <scope>NUCLEOTIDE SEQUENCE [LARGE SCALE GENOMIC DNA]</scope>
    <source>
        <strain evidence="3">BUT 6</strain>
    </source>
</reference>
<dbReference type="RefSeq" id="WP_016549423.1">
    <property type="nucleotide sequence ID" value="NZ_AKWZ02000010.1"/>
</dbReference>
<keyword evidence="1" id="KW-0812">Transmembrane</keyword>
<gene>
    <name evidence="3" type="ORF">LEP1GSC058_2559</name>
</gene>
<dbReference type="InterPro" id="IPR013783">
    <property type="entry name" value="Ig-like_fold"/>
</dbReference>
<name>S3URA2_9LEPT</name>
<dbReference type="InterPro" id="IPR006860">
    <property type="entry name" value="FecR"/>
</dbReference>
<dbReference type="Gene3D" id="2.60.40.10">
    <property type="entry name" value="Immunoglobulins"/>
    <property type="match status" value="1"/>
</dbReference>
<feature type="transmembrane region" description="Helical" evidence="1">
    <location>
        <begin position="12"/>
        <end position="29"/>
    </location>
</feature>
<sequence length="505" mass="58059">MNLRSYIREIQVGLLCILVFLMSLYLLYFESKSRGASVKEILGNVSFRYKTAQRKFPDRMLWEDLEQGMSVFDKDSVRTDEASEAVVHLNSGTQIELDPQSMVVLQLKENREILHLGEGSLLVDGKKVLSVLSGKVGLDAKSDSSFRITNSPDGLSVNVRKGEVIWKEDGTAKVRLGEGETALNAVKAEKKWNLILPEESHRFFPQEPEQPVEFRWDGGDDSVWEVSSKRDFSKIIETRIVKEKGLRQKFKEGIYFWRIRSRNGQRISDIRKFRVLPNPLPELFYPKMDSVQEERTVSFAWARQKIASGYRLQISNDSSFSNVRESQVFRTNFSMTLDPGNYYWRVVSYTNLPGTDAISESRKFAIVLPESPVAKAPQTQTPLKEQIQSTNNDALSQEFPKNGSLVDMTGKESLVFRWKFKPSTKQSDWKLRLFVRKLGKDELVYERKTKGDRFSFRDLEKLDVGTFLWSIESEENPSIKSEAEFRIQLREDLEAPETKSSGARP</sequence>
<keyword evidence="4" id="KW-1185">Reference proteome</keyword>
<evidence type="ECO:0000256" key="1">
    <source>
        <dbReference type="SAM" id="Phobius"/>
    </source>
</evidence>
<keyword evidence="1" id="KW-0472">Membrane</keyword>
<dbReference type="AlphaFoldDB" id="S3URA2"/>
<dbReference type="Proteomes" id="UP000014540">
    <property type="component" value="Unassembled WGS sequence"/>
</dbReference>
<feature type="domain" description="FecR protein" evidence="2">
    <location>
        <begin position="75"/>
        <end position="164"/>
    </location>
</feature>
<proteinExistence type="predicted"/>
<evidence type="ECO:0000259" key="2">
    <source>
        <dbReference type="Pfam" id="PF04773"/>
    </source>
</evidence>
<dbReference type="STRING" id="1193011.LEP1GSC058_2559"/>
<organism evidence="3 4">
    <name type="scientific">Leptospira fainei serovar Hurstbridge str. BUT 6</name>
    <dbReference type="NCBI Taxonomy" id="1193011"/>
    <lineage>
        <taxon>Bacteria</taxon>
        <taxon>Pseudomonadati</taxon>
        <taxon>Spirochaetota</taxon>
        <taxon>Spirochaetia</taxon>
        <taxon>Leptospirales</taxon>
        <taxon>Leptospiraceae</taxon>
        <taxon>Leptospira</taxon>
    </lineage>
</organism>
<keyword evidence="1" id="KW-1133">Transmembrane helix</keyword>